<dbReference type="InterPro" id="IPR036894">
    <property type="entry name" value="YbaB-like_sf"/>
</dbReference>
<dbReference type="InterPro" id="IPR004401">
    <property type="entry name" value="YbaB/EbfC"/>
</dbReference>
<sequence>MQNGTDDHDLGEMRETYERLADGIRKFRDELTDMRVTADSADGLVSATVSGRGELVELHIDPRVFHAPDSRRLAEQIMGTIRFAAGCARQDVFELAKPFLPPDAEIDRTDVDFDPSLHQLDRALGRTR</sequence>
<dbReference type="EMBL" id="SMKW01000019">
    <property type="protein sequence ID" value="TDD50790.1"/>
    <property type="molecule type" value="Genomic_DNA"/>
</dbReference>
<evidence type="ECO:0000313" key="2">
    <source>
        <dbReference type="Proteomes" id="UP000294947"/>
    </source>
</evidence>
<dbReference type="GO" id="GO:0003677">
    <property type="term" value="F:DNA binding"/>
    <property type="evidence" value="ECO:0007669"/>
    <property type="project" value="UniProtKB-KW"/>
</dbReference>
<keyword evidence="2" id="KW-1185">Reference proteome</keyword>
<protein>
    <submittedName>
        <fullName evidence="1">YbaB/EbfC family DNA-binding protein</fullName>
    </submittedName>
</protein>
<dbReference type="Gene3D" id="3.30.1310.10">
    <property type="entry name" value="Nucleoid-associated protein YbaB-like domain"/>
    <property type="match status" value="1"/>
</dbReference>
<accession>A0A4R4Z0D6</accession>
<dbReference type="RefSeq" id="WP_132485987.1">
    <property type="nucleotide sequence ID" value="NZ_SMKW01000019.1"/>
</dbReference>
<dbReference type="OrthoDB" id="3625992at2"/>
<organism evidence="1 2">
    <name type="scientific">Saccharopolyspora elongata</name>
    <dbReference type="NCBI Taxonomy" id="2530387"/>
    <lineage>
        <taxon>Bacteria</taxon>
        <taxon>Bacillati</taxon>
        <taxon>Actinomycetota</taxon>
        <taxon>Actinomycetes</taxon>
        <taxon>Pseudonocardiales</taxon>
        <taxon>Pseudonocardiaceae</taxon>
        <taxon>Saccharopolyspora</taxon>
    </lineage>
</organism>
<proteinExistence type="predicted"/>
<dbReference type="Proteomes" id="UP000294947">
    <property type="component" value="Unassembled WGS sequence"/>
</dbReference>
<reference evidence="1 2" key="1">
    <citation type="submission" date="2019-03" db="EMBL/GenBank/DDBJ databases">
        <title>Draft genome sequences of novel Actinobacteria.</title>
        <authorList>
            <person name="Sahin N."/>
            <person name="Ay H."/>
            <person name="Saygin H."/>
        </authorList>
    </citation>
    <scope>NUCLEOTIDE SEQUENCE [LARGE SCALE GENOMIC DNA]</scope>
    <source>
        <strain evidence="1 2">7K502</strain>
    </source>
</reference>
<name>A0A4R4Z0D6_9PSEU</name>
<dbReference type="AlphaFoldDB" id="A0A4R4Z0D6"/>
<dbReference type="SUPFAM" id="SSF82607">
    <property type="entry name" value="YbaB-like"/>
    <property type="match status" value="1"/>
</dbReference>
<evidence type="ECO:0000313" key="1">
    <source>
        <dbReference type="EMBL" id="TDD50790.1"/>
    </source>
</evidence>
<dbReference type="Pfam" id="PF02575">
    <property type="entry name" value="YbaB_DNA_bd"/>
    <property type="match status" value="1"/>
</dbReference>
<comment type="caution">
    <text evidence="1">The sequence shown here is derived from an EMBL/GenBank/DDBJ whole genome shotgun (WGS) entry which is preliminary data.</text>
</comment>
<gene>
    <name evidence="1" type="ORF">E1288_16500</name>
</gene>
<keyword evidence="1" id="KW-0238">DNA-binding</keyword>